<evidence type="ECO:0000256" key="2">
    <source>
        <dbReference type="SAM" id="Coils"/>
    </source>
</evidence>
<evidence type="ECO:0000256" key="3">
    <source>
        <dbReference type="SAM" id="MobiDB-lite"/>
    </source>
</evidence>
<evidence type="ECO:0000256" key="1">
    <source>
        <dbReference type="ARBA" id="ARBA00022729"/>
    </source>
</evidence>
<evidence type="ECO:0000259" key="5">
    <source>
        <dbReference type="Pfam" id="PF01551"/>
    </source>
</evidence>
<reference evidence="7 8" key="1">
    <citation type="submission" date="2014-07" db="EMBL/GenBank/DDBJ databases">
        <authorList>
            <person name="Wibberg Daniel"/>
        </authorList>
    </citation>
    <scope>NUCLEOTIDE SEQUENCE [LARGE SCALE GENOMIC DNA]</scope>
</reference>
<name>A0A090KVL5_9BACI</name>
<feature type="chain" id="PRO_5001858225" evidence="4">
    <location>
        <begin position="28"/>
        <end position="417"/>
    </location>
</feature>
<dbReference type="Gene3D" id="6.10.250.3150">
    <property type="match status" value="1"/>
</dbReference>
<sequence length="417" mass="45842">MEGKKLTLAITLTLGLTTVLNGSFVHAASVSELNKQQKELEQKKSSVNSELNEASQKLEENKSNQVALSADMQKLDAEIQEATQKLDEINQQINQKNQEITNLENEIKQIEERIKKRDQLLKERARAMQANGSVKYLDVLLGAQSFTDFISRVTAVSTIMEADKSIIEEHKRDHKLLNENKLKLEQEKAQIETLKGQLESTKATLETKKAEKDQILAKLKEEHDSIEEYYMDLQEQQQVYANQEAAIKKAIELEQKRQAEAAKAQQREAAASGGGGSSAPAAPVTGGLFIRPTGGSITSGFGGRGSGHHFGIDIGGSAGDPVYAAASGVVYRSYYSSSYGNVVFITHYINGQTYDTIYAHLSSRSVNEGDVVQQGQYIGAKGTTGQSTGVHLHFELHVGKWNVAKSNAVDPRSYIHF</sequence>
<dbReference type="Gene3D" id="2.70.70.10">
    <property type="entry name" value="Glucose Permease (Domain IIA)"/>
    <property type="match status" value="1"/>
</dbReference>
<gene>
    <name evidence="7" type="ORF">BT1A1_2965</name>
</gene>
<dbReference type="InterPro" id="IPR011055">
    <property type="entry name" value="Dup_hybrid_motif"/>
</dbReference>
<feature type="region of interest" description="Disordered" evidence="3">
    <location>
        <begin position="41"/>
        <end position="63"/>
    </location>
</feature>
<keyword evidence="1 4" id="KW-0732">Signal</keyword>
<keyword evidence="2" id="KW-0175">Coiled coil</keyword>
<dbReference type="SUPFAM" id="SSF51261">
    <property type="entry name" value="Duplicated hybrid motif"/>
    <property type="match status" value="1"/>
</dbReference>
<dbReference type="InterPro" id="IPR057309">
    <property type="entry name" value="PcsB_CC"/>
</dbReference>
<proteinExistence type="predicted"/>
<dbReference type="RefSeq" id="WP_034772574.1">
    <property type="nucleotide sequence ID" value="NZ_CCRF01000084.1"/>
</dbReference>
<organism evidence="7 8">
    <name type="scientific">Caldibacillus thermoamylovorans</name>
    <dbReference type="NCBI Taxonomy" id="35841"/>
    <lineage>
        <taxon>Bacteria</taxon>
        <taxon>Bacillati</taxon>
        <taxon>Bacillota</taxon>
        <taxon>Bacilli</taxon>
        <taxon>Bacillales</taxon>
        <taxon>Bacillaceae</taxon>
        <taxon>Caldibacillus</taxon>
    </lineage>
</organism>
<dbReference type="PANTHER" id="PTHR21666:SF270">
    <property type="entry name" value="MUREIN HYDROLASE ACTIVATOR ENVC"/>
    <property type="match status" value="1"/>
</dbReference>
<evidence type="ECO:0000256" key="4">
    <source>
        <dbReference type="SAM" id="SignalP"/>
    </source>
</evidence>
<dbReference type="InterPro" id="IPR016047">
    <property type="entry name" value="M23ase_b-sheet_dom"/>
</dbReference>
<dbReference type="Proteomes" id="UP000040576">
    <property type="component" value="Unassembled WGS sequence"/>
</dbReference>
<dbReference type="CDD" id="cd12797">
    <property type="entry name" value="M23_peptidase"/>
    <property type="match status" value="1"/>
</dbReference>
<evidence type="ECO:0000259" key="6">
    <source>
        <dbReference type="Pfam" id="PF24568"/>
    </source>
</evidence>
<accession>A0A090KVL5</accession>
<dbReference type="Pfam" id="PF01551">
    <property type="entry name" value="Peptidase_M23"/>
    <property type="match status" value="1"/>
</dbReference>
<dbReference type="GO" id="GO:0004222">
    <property type="term" value="F:metalloendopeptidase activity"/>
    <property type="evidence" value="ECO:0007669"/>
    <property type="project" value="TreeGrafter"/>
</dbReference>
<evidence type="ECO:0000313" key="7">
    <source>
        <dbReference type="EMBL" id="CEE02754.1"/>
    </source>
</evidence>
<feature type="domain" description="Peptidoglycan hydrolase PcsB coiled-coil" evidence="6">
    <location>
        <begin position="107"/>
        <end position="179"/>
    </location>
</feature>
<feature type="signal peptide" evidence="4">
    <location>
        <begin position="1"/>
        <end position="27"/>
    </location>
</feature>
<dbReference type="InterPro" id="IPR050570">
    <property type="entry name" value="Cell_wall_metabolism_enzyme"/>
</dbReference>
<dbReference type="Pfam" id="PF24568">
    <property type="entry name" value="CC_PcsB"/>
    <property type="match status" value="1"/>
</dbReference>
<evidence type="ECO:0000313" key="8">
    <source>
        <dbReference type="Proteomes" id="UP000040576"/>
    </source>
</evidence>
<feature type="compositionally biased region" description="Low complexity" evidence="3">
    <location>
        <begin position="262"/>
        <end position="271"/>
    </location>
</feature>
<feature type="coiled-coil region" evidence="2">
    <location>
        <begin position="167"/>
        <end position="253"/>
    </location>
</feature>
<dbReference type="EMBL" id="CCRF01000084">
    <property type="protein sequence ID" value="CEE02754.1"/>
    <property type="molecule type" value="Genomic_DNA"/>
</dbReference>
<dbReference type="PANTHER" id="PTHR21666">
    <property type="entry name" value="PEPTIDASE-RELATED"/>
    <property type="match status" value="1"/>
</dbReference>
<keyword evidence="8" id="KW-1185">Reference proteome</keyword>
<feature type="domain" description="M23ase beta-sheet core" evidence="5">
    <location>
        <begin position="308"/>
        <end position="402"/>
    </location>
</feature>
<feature type="region of interest" description="Disordered" evidence="3">
    <location>
        <begin position="262"/>
        <end position="285"/>
    </location>
</feature>
<protein>
    <submittedName>
        <fullName evidence="7">Uncharacterized protein</fullName>
    </submittedName>
</protein>
<dbReference type="AlphaFoldDB" id="A0A090KVL5"/>